<evidence type="ECO:0000313" key="14">
    <source>
        <dbReference type="EMBL" id="NXX64349.1"/>
    </source>
</evidence>
<evidence type="ECO:0000256" key="5">
    <source>
        <dbReference type="ARBA" id="ARBA00022723"/>
    </source>
</evidence>
<dbReference type="SUPFAM" id="SSF57850">
    <property type="entry name" value="RING/U-box"/>
    <property type="match status" value="1"/>
</dbReference>
<evidence type="ECO:0000256" key="10">
    <source>
        <dbReference type="SAM" id="Coils"/>
    </source>
</evidence>
<keyword evidence="8" id="KW-0472">Membrane</keyword>
<reference evidence="14" key="1">
    <citation type="submission" date="2020-02" db="EMBL/GenBank/DDBJ databases">
        <title>Bird 10,000 Genomes (B10K) Project - Family phase.</title>
        <authorList>
            <person name="Zhang G."/>
        </authorList>
    </citation>
    <scope>NUCLEOTIDE SEQUENCE</scope>
    <source>
        <strain evidence="14">B10K-DU-023-52</strain>
        <tissue evidence="14">Mixed tissue sample</tissue>
    </source>
</reference>
<protein>
    <recommendedName>
        <fullName evidence="4">Vacuolar protein sorting-associated protein 18 homolog</fullName>
    </recommendedName>
</protein>
<feature type="non-terminal residue" evidence="14">
    <location>
        <position position="975"/>
    </location>
</feature>
<dbReference type="PROSITE" id="PS50236">
    <property type="entry name" value="CHCR"/>
    <property type="match status" value="1"/>
</dbReference>
<dbReference type="InterPro" id="IPR058919">
    <property type="entry name" value="Pep3/Vps18_RING_C"/>
</dbReference>
<feature type="domain" description="Pep3/Vps18 RING C-terminal" evidence="13">
    <location>
        <begin position="848"/>
        <end position="955"/>
    </location>
</feature>
<dbReference type="OrthoDB" id="1845386at2759"/>
<feature type="non-terminal residue" evidence="14">
    <location>
        <position position="1"/>
    </location>
</feature>
<gene>
    <name evidence="14" type="primary">Vps18</name>
    <name evidence="14" type="ORF">SPIPAS_R05000</name>
</gene>
<dbReference type="EMBL" id="WBNQ01000176">
    <property type="protein sequence ID" value="NXX64349.1"/>
    <property type="molecule type" value="Genomic_DNA"/>
</dbReference>
<evidence type="ECO:0000313" key="15">
    <source>
        <dbReference type="Proteomes" id="UP000618746"/>
    </source>
</evidence>
<dbReference type="InterPro" id="IPR000547">
    <property type="entry name" value="Clathrin_H-chain/VPS_repeat"/>
</dbReference>
<keyword evidence="5" id="KW-0479">Metal-binding</keyword>
<accession>A0A852JDQ8</accession>
<dbReference type="PANTHER" id="PTHR23323:SF26">
    <property type="entry name" value="VACUOLAR PROTEIN SORTING-ASSOCIATED PROTEIN 18 HOMOLOG"/>
    <property type="match status" value="1"/>
</dbReference>
<proteinExistence type="inferred from homology"/>
<comment type="similarity">
    <text evidence="3">Belongs to the VPS18 family.</text>
</comment>
<dbReference type="GO" id="GO:0007040">
    <property type="term" value="P:lysosome organization"/>
    <property type="evidence" value="ECO:0007669"/>
    <property type="project" value="TreeGrafter"/>
</dbReference>
<comment type="caution">
    <text evidence="14">The sequence shown here is derived from an EMBL/GenBank/DDBJ whole genome shotgun (WGS) entry which is preliminary data.</text>
</comment>
<dbReference type="InterPro" id="IPR007810">
    <property type="entry name" value="Pep3/Vps18_beta-prop"/>
</dbReference>
<name>A0A852JDQ8_SPIPA</name>
<evidence type="ECO:0000256" key="1">
    <source>
        <dbReference type="ARBA" id="ARBA00004492"/>
    </source>
</evidence>
<evidence type="ECO:0000259" key="12">
    <source>
        <dbReference type="Pfam" id="PF05131"/>
    </source>
</evidence>
<dbReference type="GO" id="GO:0008333">
    <property type="term" value="P:endosome to lysosome transport"/>
    <property type="evidence" value="ECO:0007669"/>
    <property type="project" value="TreeGrafter"/>
</dbReference>
<keyword evidence="6" id="KW-0863">Zinc-finger</keyword>
<dbReference type="Pfam" id="PF26148">
    <property type="entry name" value="VPS18_RING_C"/>
    <property type="match status" value="1"/>
</dbReference>
<evidence type="ECO:0000256" key="4">
    <source>
        <dbReference type="ARBA" id="ARBA00017338"/>
    </source>
</evidence>
<organism evidence="14 15">
    <name type="scientific">Spizella passerina</name>
    <name type="common">Chipping sparrow</name>
    <dbReference type="NCBI Taxonomy" id="40210"/>
    <lineage>
        <taxon>Eukaryota</taxon>
        <taxon>Metazoa</taxon>
        <taxon>Chordata</taxon>
        <taxon>Craniata</taxon>
        <taxon>Vertebrata</taxon>
        <taxon>Euteleostomi</taxon>
        <taxon>Archelosauria</taxon>
        <taxon>Archosauria</taxon>
        <taxon>Dinosauria</taxon>
        <taxon>Saurischia</taxon>
        <taxon>Theropoda</taxon>
        <taxon>Coelurosauria</taxon>
        <taxon>Aves</taxon>
        <taxon>Neognathae</taxon>
        <taxon>Neoaves</taxon>
        <taxon>Telluraves</taxon>
        <taxon>Australaves</taxon>
        <taxon>Passeriformes</taxon>
        <taxon>Passerellidae</taxon>
        <taxon>Spizella</taxon>
    </lineage>
</organism>
<keyword evidence="15" id="KW-1185">Reference proteome</keyword>
<evidence type="ECO:0000256" key="11">
    <source>
        <dbReference type="SAM" id="MobiDB-lite"/>
    </source>
</evidence>
<evidence type="ECO:0000256" key="6">
    <source>
        <dbReference type="ARBA" id="ARBA00022771"/>
    </source>
</evidence>
<dbReference type="GO" id="GO:0005765">
    <property type="term" value="C:lysosomal membrane"/>
    <property type="evidence" value="ECO:0007669"/>
    <property type="project" value="UniProtKB-SubCell"/>
</dbReference>
<feature type="domain" description="Pep3/Vps18 beta-propeller" evidence="12">
    <location>
        <begin position="42"/>
        <end position="392"/>
    </location>
</feature>
<dbReference type="GO" id="GO:0030674">
    <property type="term" value="F:protein-macromolecule adaptor activity"/>
    <property type="evidence" value="ECO:0007669"/>
    <property type="project" value="TreeGrafter"/>
</dbReference>
<dbReference type="GO" id="GO:0006886">
    <property type="term" value="P:intracellular protein transport"/>
    <property type="evidence" value="ECO:0007669"/>
    <property type="project" value="UniProtKB-UniRule"/>
</dbReference>
<evidence type="ECO:0000256" key="3">
    <source>
        <dbReference type="ARBA" id="ARBA00010454"/>
    </source>
</evidence>
<evidence type="ECO:0000256" key="2">
    <source>
        <dbReference type="ARBA" id="ARBA00004630"/>
    </source>
</evidence>
<sequence>MASILDEYEDSLHRSVSVPQSRATVGIPHSGYVNARLEKETPIFNKQRIDFAPPEKINSLVVSSNQLCMSLGKDTLLRIDLGKPDEPNQVELGRKDDAKVYKMFLDHTGSHLLIALNTSECLYLNRSVQKVRALSRWKGHLIESVGWNKFLGSETNTGPILVGTSQGQIYEAEISVSEGSLFSTNPDQYFRQVYTLEEESGPAPVCCLEIERGLEGKFFIIATTRKRLFQFFVGKVPEGTEQQGFSSIFAVHADHLPSFREFPANLGFSEIAFYTPKLRSNPRSFAWMMGNGVLYGTLDYSRPDSILSDERVWVYPPDIDITVNKPISIVLTQFHFLLLLPDRVKAVCTLNGQVVFQDLFLEKFGLLTRMIKDPTVQQIWIHTEKVVFRYHVQRESRDVWKMYMNMNKFDLAKEYCKDRPECLDIVLAKEAEHCFQNKRYLDSAKCYALTQNYFEEIALKFIEAKQEEALMEFLIKKLSNLKPSEKTQTTLLTTWLTELYLNWLGILQGDLSQRNLYLDTREKFRTFLSSPKNKDCLFNNRASIYELLASHGDTEHMVYFAVIMQDYERVVAHHCQHDEYDEALNVLSRHRDEKLFYKFSPVLIQHIPKKVVDAWISMGSRLDARNLIPALVNYSQSASTQQINEAIRYMEFCVYQLEETQQAIHNYLLSLYALCRPDSLLSYLEQAGTNPNRIHYDLKYALRLCAEHGHHRACVHIYKVMELYEEAVDLALQVDVDLAKSCADLPEDDEELRKKLWLKIARHVVQEEKDVKKAMACLSSCALLKIEDVLPFFPDFVTIDHFKEAICNSLEDYNKHIEELKREMEEATQSAKRIREDIQEMRNKYGSVEPQEKCAACDFPLLNRPFYLFLCGHMFHYDCLLQAVFPNLPAYKQAKLEDLQKKLAATSQPSKSHHRPKDADTMSLGKGQQSREQIKADIDDIVAAECVYCGELMIRSIDKPFIDPQKYEEEMQSWL</sequence>
<dbReference type="PANTHER" id="PTHR23323">
    <property type="entry name" value="VACUOLAR PROTEIN SORTING-ASSOCIATED PROTEIN"/>
    <property type="match status" value="1"/>
</dbReference>
<dbReference type="Pfam" id="PF05131">
    <property type="entry name" value="Pep3_Vps18"/>
    <property type="match status" value="1"/>
</dbReference>
<dbReference type="GO" id="GO:0007032">
    <property type="term" value="P:endosome organization"/>
    <property type="evidence" value="ECO:0007669"/>
    <property type="project" value="TreeGrafter"/>
</dbReference>
<dbReference type="GO" id="GO:0008270">
    <property type="term" value="F:zinc ion binding"/>
    <property type="evidence" value="ECO:0007669"/>
    <property type="project" value="UniProtKB-KW"/>
</dbReference>
<dbReference type="CDD" id="cd16689">
    <property type="entry name" value="RING-H2_Vps18"/>
    <property type="match status" value="1"/>
</dbReference>
<dbReference type="GO" id="GO:0031902">
    <property type="term" value="C:late endosome membrane"/>
    <property type="evidence" value="ECO:0007669"/>
    <property type="project" value="UniProtKB-SubCell"/>
</dbReference>
<feature type="repeat" description="CHCR" evidence="9">
    <location>
        <begin position="619"/>
        <end position="773"/>
    </location>
</feature>
<evidence type="ECO:0000256" key="7">
    <source>
        <dbReference type="ARBA" id="ARBA00022833"/>
    </source>
</evidence>
<evidence type="ECO:0000256" key="9">
    <source>
        <dbReference type="PROSITE-ProRule" id="PRU01006"/>
    </source>
</evidence>
<dbReference type="GO" id="GO:0006904">
    <property type="term" value="P:vesicle docking involved in exocytosis"/>
    <property type="evidence" value="ECO:0007669"/>
    <property type="project" value="TreeGrafter"/>
</dbReference>
<evidence type="ECO:0000259" key="13">
    <source>
        <dbReference type="Pfam" id="PF26148"/>
    </source>
</evidence>
<dbReference type="GO" id="GO:0030897">
    <property type="term" value="C:HOPS complex"/>
    <property type="evidence" value="ECO:0007669"/>
    <property type="project" value="TreeGrafter"/>
</dbReference>
<dbReference type="Proteomes" id="UP000618746">
    <property type="component" value="Unassembled WGS sequence"/>
</dbReference>
<feature type="region of interest" description="Disordered" evidence="11">
    <location>
        <begin position="902"/>
        <end position="931"/>
    </location>
</feature>
<keyword evidence="10" id="KW-0175">Coiled coil</keyword>
<feature type="coiled-coil region" evidence="10">
    <location>
        <begin position="803"/>
        <end position="844"/>
    </location>
</feature>
<dbReference type="AlphaFoldDB" id="A0A852JDQ8"/>
<keyword evidence="7" id="KW-0862">Zinc</keyword>
<dbReference type="GO" id="GO:0048284">
    <property type="term" value="P:organelle fusion"/>
    <property type="evidence" value="ECO:0007669"/>
    <property type="project" value="TreeGrafter"/>
</dbReference>
<evidence type="ECO:0000256" key="8">
    <source>
        <dbReference type="ARBA" id="ARBA00023136"/>
    </source>
</evidence>
<comment type="subcellular location">
    <subcellularLocation>
        <location evidence="1">Late endosome membrane</location>
        <topology evidence="1">Peripheral membrane protein</topology>
        <orientation evidence="1">Cytoplasmic side</orientation>
    </subcellularLocation>
    <subcellularLocation>
        <location evidence="2">Lysosome membrane</location>
        <topology evidence="2">Peripheral membrane protein</topology>
        <orientation evidence="2">Cytoplasmic side</orientation>
    </subcellularLocation>
</comment>